<gene>
    <name evidence="2" type="ORF">L201_007956</name>
</gene>
<evidence type="ECO:0000256" key="1">
    <source>
        <dbReference type="SAM" id="MobiDB-lite"/>
    </source>
</evidence>
<feature type="region of interest" description="Disordered" evidence="1">
    <location>
        <begin position="249"/>
        <end position="272"/>
    </location>
</feature>
<keyword evidence="3" id="KW-1185">Reference proteome</keyword>
<organism evidence="2 3">
    <name type="scientific">Kwoniella dendrophila CBS 6074</name>
    <dbReference type="NCBI Taxonomy" id="1295534"/>
    <lineage>
        <taxon>Eukaryota</taxon>
        <taxon>Fungi</taxon>
        <taxon>Dikarya</taxon>
        <taxon>Basidiomycota</taxon>
        <taxon>Agaricomycotina</taxon>
        <taxon>Tremellomycetes</taxon>
        <taxon>Tremellales</taxon>
        <taxon>Cryptococcaceae</taxon>
        <taxon>Kwoniella</taxon>
    </lineage>
</organism>
<dbReference type="GeneID" id="91098624"/>
<accession>A0AAX4K5Z8</accession>
<dbReference type="AlphaFoldDB" id="A0AAX4K5Z8"/>
<proteinExistence type="predicted"/>
<name>A0AAX4K5Z8_9TREE</name>
<reference evidence="2 3" key="1">
    <citation type="submission" date="2024-01" db="EMBL/GenBank/DDBJ databases">
        <title>Comparative genomics of Cryptococcus and Kwoniella reveals pathogenesis evolution and contrasting modes of karyotype evolution via chromosome fusion or intercentromeric recombination.</title>
        <authorList>
            <person name="Coelho M.A."/>
            <person name="David-Palma M."/>
            <person name="Shea T."/>
            <person name="Bowers K."/>
            <person name="McGinley-Smith S."/>
            <person name="Mohammad A.W."/>
            <person name="Gnirke A."/>
            <person name="Yurkov A.M."/>
            <person name="Nowrousian M."/>
            <person name="Sun S."/>
            <person name="Cuomo C.A."/>
            <person name="Heitman J."/>
        </authorList>
    </citation>
    <scope>NUCLEOTIDE SEQUENCE [LARGE SCALE GENOMIC DNA]</scope>
    <source>
        <strain evidence="2 3">CBS 6074</strain>
    </source>
</reference>
<evidence type="ECO:0000313" key="3">
    <source>
        <dbReference type="Proteomes" id="UP001355207"/>
    </source>
</evidence>
<evidence type="ECO:0000313" key="2">
    <source>
        <dbReference type="EMBL" id="WWC92992.1"/>
    </source>
</evidence>
<dbReference type="EMBL" id="CP144108">
    <property type="protein sequence ID" value="WWC92992.1"/>
    <property type="molecule type" value="Genomic_DNA"/>
</dbReference>
<sequence length="423" mass="49210">MGCSSSTQESVLNNNVNPAYERRFSKQLPSDIIISIAYHCSGSTLKILAILDKSTHLLIIPILYNSIKINSSKSLIDFSQNVPIPYMKLVKSLELVIRHDYIPKFELDTQMRNIFPTNEPIDDDDDEDFSTSTNNSDDLFLQSNSSFVKQTREIQCKHDHGILKNLEYLTLEIIGKKRPSISEYSDSMEHYHHSVMAEQDENRLSEITSHWLKILCPSIRGPKEFRLIYEAVSDDRYRYRNKHFLGFVDDDDDDDDDGDDDDDDEEEENYDDSEDFRLLDKIIPTSTMMKMFEFISPNTNLQSIDLPTCYFSRFRHDHLLLPLQSTRLEYIVLHLTSSELENQGYFIDWLKGIISNTNDEKQKAAELTRFKKDDTKKHKLKIELVTKRTPNQIIQDQVTKNLEASGKSTQSFDLYFKGDPINR</sequence>
<dbReference type="Proteomes" id="UP001355207">
    <property type="component" value="Chromosome 11"/>
</dbReference>
<dbReference type="RefSeq" id="XP_066079754.1">
    <property type="nucleotide sequence ID" value="XM_066223657.1"/>
</dbReference>
<evidence type="ECO:0008006" key="4">
    <source>
        <dbReference type="Google" id="ProtNLM"/>
    </source>
</evidence>
<protein>
    <recommendedName>
        <fullName evidence="4">F-box domain-containing protein</fullName>
    </recommendedName>
</protein>